<keyword evidence="6 7" id="KW-0472">Membrane</keyword>
<evidence type="ECO:0000256" key="3">
    <source>
        <dbReference type="ARBA" id="ARBA00022475"/>
    </source>
</evidence>
<evidence type="ECO:0000256" key="7">
    <source>
        <dbReference type="SAM" id="Phobius"/>
    </source>
</evidence>
<protein>
    <recommendedName>
        <fullName evidence="10">Lipopolysaccharide biosynthesis protein</fullName>
    </recommendedName>
</protein>
<feature type="transmembrane region" description="Helical" evidence="7">
    <location>
        <begin position="213"/>
        <end position="233"/>
    </location>
</feature>
<feature type="transmembrane region" description="Helical" evidence="7">
    <location>
        <begin position="419"/>
        <end position="445"/>
    </location>
</feature>
<feature type="transmembrane region" description="Helical" evidence="7">
    <location>
        <begin position="51"/>
        <end position="75"/>
    </location>
</feature>
<feature type="transmembrane region" description="Helical" evidence="7">
    <location>
        <begin position="451"/>
        <end position="469"/>
    </location>
</feature>
<evidence type="ECO:0000313" key="9">
    <source>
        <dbReference type="Proteomes" id="UP000245765"/>
    </source>
</evidence>
<feature type="transmembrane region" description="Helical" evidence="7">
    <location>
        <begin position="358"/>
        <end position="380"/>
    </location>
</feature>
<dbReference type="InterPro" id="IPR050833">
    <property type="entry name" value="Poly_Biosynth_Transport"/>
</dbReference>
<feature type="transmembrane region" description="Helical" evidence="7">
    <location>
        <begin position="386"/>
        <end position="407"/>
    </location>
</feature>
<proteinExistence type="inferred from homology"/>
<keyword evidence="3" id="KW-1003">Cell membrane</keyword>
<dbReference type="PANTHER" id="PTHR30250">
    <property type="entry name" value="PST FAMILY PREDICTED COLANIC ACID TRANSPORTER"/>
    <property type="match status" value="1"/>
</dbReference>
<keyword evidence="4 7" id="KW-0812">Transmembrane</keyword>
<evidence type="ECO:0000256" key="2">
    <source>
        <dbReference type="ARBA" id="ARBA00007430"/>
    </source>
</evidence>
<dbReference type="GO" id="GO:0005886">
    <property type="term" value="C:plasma membrane"/>
    <property type="evidence" value="ECO:0007669"/>
    <property type="project" value="UniProtKB-SubCell"/>
</dbReference>
<gene>
    <name evidence="8" type="ORF">DFH01_08160</name>
</gene>
<evidence type="ECO:0008006" key="10">
    <source>
        <dbReference type="Google" id="ProtNLM"/>
    </source>
</evidence>
<evidence type="ECO:0000256" key="1">
    <source>
        <dbReference type="ARBA" id="ARBA00004651"/>
    </source>
</evidence>
<reference evidence="9" key="1">
    <citation type="submission" date="2018-05" db="EMBL/GenBank/DDBJ databases">
        <authorList>
            <person name="Du Z."/>
            <person name="Wang X."/>
        </authorList>
    </citation>
    <scope>NUCLEOTIDE SEQUENCE [LARGE SCALE GENOMIC DNA]</scope>
    <source>
        <strain evidence="9">CQN31</strain>
    </source>
</reference>
<feature type="transmembrane region" description="Helical" evidence="7">
    <location>
        <begin position="87"/>
        <end position="111"/>
    </location>
</feature>
<sequence length="501" mass="53000">MSEGSGRAEPLGGVVLRGAAVMVALRFVLRAIGLVSIFFTARLLTPADFGVVGTSAIVLGLFAILQTIGIGEALIRLRRLDPEHLHTAWTMNLIAATVVSVVIFLVAPFAARVLEEPALTELLRWQAFTPTIVALLSPGTMTFMRDFAFRKEFMLKVFQKIVVVACVVAGAFLTRSYWGLVWGSMTGTVLYVAMSYVLYPYRPRLTLSRWRDFVGFSFWTMMLSCATYVATVADEVVVRRMVSTQLFGLYHTSRDLSRTMVAEMVAPASSALLPGLARLQDEPARFARAAQQAVGAGAIVAVATGLGVSATAEEIVGLLLGPKWAGAAPILALTAIGVAGQTLAGLHRSILAALSKQHWSAALWALRGAVLAVTCVAAGAMGGMMAVAATYAIVSVLLTLLDYTLIFTRLGRPAAPIAIFARPVLAGLAMVGVLALFPAGLPLLLAAPAKVALGAATYGLVLWGAWFAMGRPDGAETALLHRLPPRIGGVFLPRRSAAAKA</sequence>
<evidence type="ECO:0000256" key="4">
    <source>
        <dbReference type="ARBA" id="ARBA00022692"/>
    </source>
</evidence>
<dbReference type="RefSeq" id="WP_109869817.1">
    <property type="nucleotide sequence ID" value="NZ_QGNA01000001.1"/>
</dbReference>
<keyword evidence="9" id="KW-1185">Reference proteome</keyword>
<dbReference type="Proteomes" id="UP000245765">
    <property type="component" value="Unassembled WGS sequence"/>
</dbReference>
<comment type="caution">
    <text evidence="8">The sequence shown here is derived from an EMBL/GenBank/DDBJ whole genome shotgun (WGS) entry which is preliminary data.</text>
</comment>
<feature type="transmembrane region" description="Helical" evidence="7">
    <location>
        <begin position="153"/>
        <end position="173"/>
    </location>
</feature>
<evidence type="ECO:0000256" key="5">
    <source>
        <dbReference type="ARBA" id="ARBA00022989"/>
    </source>
</evidence>
<dbReference type="AlphaFoldDB" id="A0A317FNJ0"/>
<dbReference type="EMBL" id="QGNA01000001">
    <property type="protein sequence ID" value="PWS39196.1"/>
    <property type="molecule type" value="Genomic_DNA"/>
</dbReference>
<dbReference type="PANTHER" id="PTHR30250:SF10">
    <property type="entry name" value="LIPOPOLYSACCHARIDE BIOSYNTHESIS PROTEIN WZXC"/>
    <property type="match status" value="1"/>
</dbReference>
<dbReference type="OrthoDB" id="7605542at2"/>
<name>A0A317FNJ0_9PROT</name>
<evidence type="ECO:0000313" key="8">
    <source>
        <dbReference type="EMBL" id="PWS39196.1"/>
    </source>
</evidence>
<feature type="transmembrane region" description="Helical" evidence="7">
    <location>
        <begin position="179"/>
        <end position="201"/>
    </location>
</feature>
<dbReference type="Pfam" id="PF13440">
    <property type="entry name" value="Polysacc_synt_3"/>
    <property type="match status" value="1"/>
</dbReference>
<comment type="similarity">
    <text evidence="2">Belongs to the polysaccharide synthase family.</text>
</comment>
<comment type="subcellular location">
    <subcellularLocation>
        <location evidence="1">Cell membrane</location>
        <topology evidence="1">Multi-pass membrane protein</topology>
    </subcellularLocation>
</comment>
<keyword evidence="5 7" id="KW-1133">Transmembrane helix</keyword>
<accession>A0A317FNJ0</accession>
<evidence type="ECO:0000256" key="6">
    <source>
        <dbReference type="ARBA" id="ARBA00023136"/>
    </source>
</evidence>
<feature type="transmembrane region" description="Helical" evidence="7">
    <location>
        <begin position="123"/>
        <end position="141"/>
    </location>
</feature>
<feature type="transmembrane region" description="Helical" evidence="7">
    <location>
        <begin position="324"/>
        <end position="346"/>
    </location>
</feature>
<organism evidence="8 9">
    <name type="scientific">Falsiroseomonas bella</name>
    <dbReference type="NCBI Taxonomy" id="2184016"/>
    <lineage>
        <taxon>Bacteria</taxon>
        <taxon>Pseudomonadati</taxon>
        <taxon>Pseudomonadota</taxon>
        <taxon>Alphaproteobacteria</taxon>
        <taxon>Acetobacterales</taxon>
        <taxon>Roseomonadaceae</taxon>
        <taxon>Falsiroseomonas</taxon>
    </lineage>
</organism>